<sequence>KFFVSVSVSRMSRTLTSRPSCKTNDRGNTRERFQNDRGRLDQPERAVTRGRSLNRLPNRRTVAATSSRAQSLKNMNNQGQAYGQGMNGNSDAGHLNDGGTTAAQQRDTARSGTYAGGYTMFPPNERKREQIRNMAQTESQAYQQYKQANAVTHVSHIGTLGGGELTEAQVRTRQANAVRAQKFNLQKKQREQIQARKRAEELEIDKKKAEARMKAEQNAARQAHNAPAAEVRRKREAFLRQFEKTSVGAGPSSSEPGHR</sequence>
<dbReference type="EMBL" id="HACG01027071">
    <property type="protein sequence ID" value="CEK73936.1"/>
    <property type="molecule type" value="Transcribed_RNA"/>
</dbReference>
<feature type="compositionally biased region" description="Low complexity" evidence="1">
    <location>
        <begin position="217"/>
        <end position="229"/>
    </location>
</feature>
<feature type="compositionally biased region" description="Basic and acidic residues" evidence="1">
    <location>
        <begin position="23"/>
        <end position="47"/>
    </location>
</feature>
<organism evidence="2">
    <name type="scientific">Arion vulgaris</name>
    <dbReference type="NCBI Taxonomy" id="1028688"/>
    <lineage>
        <taxon>Eukaryota</taxon>
        <taxon>Metazoa</taxon>
        <taxon>Spiralia</taxon>
        <taxon>Lophotrochozoa</taxon>
        <taxon>Mollusca</taxon>
        <taxon>Gastropoda</taxon>
        <taxon>Heterobranchia</taxon>
        <taxon>Euthyneura</taxon>
        <taxon>Panpulmonata</taxon>
        <taxon>Eupulmonata</taxon>
        <taxon>Stylommatophora</taxon>
        <taxon>Helicina</taxon>
        <taxon>Arionoidea</taxon>
        <taxon>Arionidae</taxon>
        <taxon>Arion</taxon>
    </lineage>
</organism>
<evidence type="ECO:0000256" key="1">
    <source>
        <dbReference type="SAM" id="MobiDB-lite"/>
    </source>
</evidence>
<feature type="region of interest" description="Disordered" evidence="1">
    <location>
        <begin position="85"/>
        <end position="107"/>
    </location>
</feature>
<feature type="region of interest" description="Disordered" evidence="1">
    <location>
        <begin position="204"/>
        <end position="235"/>
    </location>
</feature>
<accession>A0A0B7A1H9</accession>
<feature type="non-terminal residue" evidence="2">
    <location>
        <position position="1"/>
    </location>
</feature>
<dbReference type="AlphaFoldDB" id="A0A0B7A1H9"/>
<protein>
    <submittedName>
        <fullName evidence="2">Uncharacterized protein</fullName>
    </submittedName>
</protein>
<name>A0A0B7A1H9_9EUPU</name>
<gene>
    <name evidence="2" type="primary">ORF88964</name>
</gene>
<dbReference type="InterPro" id="IPR026185">
    <property type="entry name" value="EPSTI1"/>
</dbReference>
<reference evidence="2" key="1">
    <citation type="submission" date="2014-12" db="EMBL/GenBank/DDBJ databases">
        <title>Insight into the proteome of Arion vulgaris.</title>
        <authorList>
            <person name="Aradska J."/>
            <person name="Bulat T."/>
            <person name="Smidak R."/>
            <person name="Sarate P."/>
            <person name="Gangsoo J."/>
            <person name="Sialana F."/>
            <person name="Bilban M."/>
            <person name="Lubec G."/>
        </authorList>
    </citation>
    <scope>NUCLEOTIDE SEQUENCE</scope>
    <source>
        <tissue evidence="2">Skin</tissue>
    </source>
</reference>
<dbReference type="PANTHER" id="PTHR22529:SF1">
    <property type="entry name" value="EPITHELIAL-STROMAL INTERACTION PROTEIN 1"/>
    <property type="match status" value="1"/>
</dbReference>
<feature type="compositionally biased region" description="Basic and acidic residues" evidence="1">
    <location>
        <begin position="204"/>
        <end position="215"/>
    </location>
</feature>
<dbReference type="PANTHER" id="PTHR22529">
    <property type="entry name" value="EPITHELIAL-STROMAL INTERACTION PROTEIN 1"/>
    <property type="match status" value="1"/>
</dbReference>
<feature type="compositionally biased region" description="Low complexity" evidence="1">
    <location>
        <begin position="7"/>
        <end position="18"/>
    </location>
</feature>
<feature type="region of interest" description="Disordered" evidence="1">
    <location>
        <begin position="7"/>
        <end position="52"/>
    </location>
</feature>
<proteinExistence type="predicted"/>
<evidence type="ECO:0000313" key="2">
    <source>
        <dbReference type="EMBL" id="CEK73936.1"/>
    </source>
</evidence>